<dbReference type="InterPro" id="IPR002415">
    <property type="entry name" value="H/ACA_rnp_Nhp2-like"/>
</dbReference>
<gene>
    <name evidence="3" type="ORF">GH714_029541</name>
</gene>
<dbReference type="EMBL" id="JAAGAX010000001">
    <property type="protein sequence ID" value="KAF2325494.1"/>
    <property type="molecule type" value="Genomic_DNA"/>
</dbReference>
<name>A0A6A6NJW8_HEVBR</name>
<dbReference type="InterPro" id="IPR029064">
    <property type="entry name" value="Ribosomal_eL30-like_sf"/>
</dbReference>
<reference evidence="3 4" key="1">
    <citation type="journal article" date="2020" name="Mol. Plant">
        <title>The Chromosome-Based Rubber Tree Genome Provides New Insights into Spurge Genome Evolution and Rubber Biosynthesis.</title>
        <authorList>
            <person name="Liu J."/>
            <person name="Shi C."/>
            <person name="Shi C.C."/>
            <person name="Li W."/>
            <person name="Zhang Q.J."/>
            <person name="Zhang Y."/>
            <person name="Li K."/>
            <person name="Lu H.F."/>
            <person name="Shi C."/>
            <person name="Zhu S.T."/>
            <person name="Xiao Z.Y."/>
            <person name="Nan H."/>
            <person name="Yue Y."/>
            <person name="Zhu X.G."/>
            <person name="Wu Y."/>
            <person name="Hong X.N."/>
            <person name="Fan G.Y."/>
            <person name="Tong Y."/>
            <person name="Zhang D."/>
            <person name="Mao C.L."/>
            <person name="Liu Y.L."/>
            <person name="Hao S.J."/>
            <person name="Liu W.Q."/>
            <person name="Lv M.Q."/>
            <person name="Zhang H.B."/>
            <person name="Liu Y."/>
            <person name="Hu-Tang G.R."/>
            <person name="Wang J.P."/>
            <person name="Wang J.H."/>
            <person name="Sun Y.H."/>
            <person name="Ni S.B."/>
            <person name="Chen W.B."/>
            <person name="Zhang X.C."/>
            <person name="Jiao Y.N."/>
            <person name="Eichler E.E."/>
            <person name="Li G.H."/>
            <person name="Liu X."/>
            <person name="Gao L.Z."/>
        </authorList>
    </citation>
    <scope>NUCLEOTIDE SEQUENCE [LARGE SCALE GENOMIC DNA]</scope>
    <source>
        <strain evidence="4">cv. GT1</strain>
        <tissue evidence="3">Leaf</tissue>
    </source>
</reference>
<feature type="region of interest" description="Disordered" evidence="2">
    <location>
        <begin position="142"/>
        <end position="168"/>
    </location>
</feature>
<comment type="function">
    <text evidence="1">Required for ribosome biogenesis. Part of a complex which catalyzes pseudouridylation of rRNA. This involves the isomerization of uridine such that the ribose is subsequently attached to C5, instead of the normal N1. Pseudouridine ('psi') residues may serve to stabilize the conformation of rRNAs.</text>
</comment>
<protein>
    <recommendedName>
        <fullName evidence="1">H/ACA ribonucleoprotein complex subunit 2</fullName>
    </recommendedName>
    <alternativeName>
        <fullName evidence="1">Nucleolar protein family A member 2</fullName>
    </alternativeName>
</protein>
<dbReference type="GO" id="GO:0031120">
    <property type="term" value="P:snRNA pseudouridine synthesis"/>
    <property type="evidence" value="ECO:0007669"/>
    <property type="project" value="UniProtKB-UniRule"/>
</dbReference>
<comment type="subcellular location">
    <subcellularLocation>
        <location evidence="1">Nucleus</location>
        <location evidence="1">Nucleolus</location>
    </subcellularLocation>
</comment>
<keyword evidence="4" id="KW-1185">Reference proteome</keyword>
<evidence type="ECO:0000256" key="1">
    <source>
        <dbReference type="RuleBase" id="RU366039"/>
    </source>
</evidence>
<comment type="similarity">
    <text evidence="1">Belongs to the eukaryotic ribosomal protein eL8 family.</text>
</comment>
<feature type="compositionally biased region" description="Basic and acidic residues" evidence="2">
    <location>
        <begin position="1"/>
        <end position="19"/>
    </location>
</feature>
<dbReference type="AlphaFoldDB" id="A0A6A6NJW8"/>
<sequence>MGSDSEAERSQKQEKDKKKMLALSPIAKPLAGKKLCKKTLKLVRRAAEHKCLKRGVKEVVKSIRGVIKGSCKRRSHQETYMLCSGVNQASKGGTRPGGTGEIKGRIVSVVNVISLRLDDVPKLFFPLNVAFPSISGDSLANCDEDEEVGSSDPVNAPLPKPATKTEVGPEPLQASACIAKFCWLAETFLIVNLEFSSSIRDVNSSILSFSVAICSES</sequence>
<comment type="caution">
    <text evidence="3">The sequence shown here is derived from an EMBL/GenBank/DDBJ whole genome shotgun (WGS) entry which is preliminary data.</text>
</comment>
<feature type="region of interest" description="Disordered" evidence="2">
    <location>
        <begin position="1"/>
        <end position="20"/>
    </location>
</feature>
<dbReference type="GO" id="GO:0000398">
    <property type="term" value="P:mRNA splicing, via spliceosome"/>
    <property type="evidence" value="ECO:0007669"/>
    <property type="project" value="UniProtKB-UniRule"/>
</dbReference>
<evidence type="ECO:0000313" key="4">
    <source>
        <dbReference type="Proteomes" id="UP000467840"/>
    </source>
</evidence>
<dbReference type="GO" id="GO:0003723">
    <property type="term" value="F:RNA binding"/>
    <property type="evidence" value="ECO:0007669"/>
    <property type="project" value="UniProtKB-UniRule"/>
</dbReference>
<dbReference type="Gene3D" id="3.30.1330.30">
    <property type="match status" value="1"/>
</dbReference>
<dbReference type="Proteomes" id="UP000467840">
    <property type="component" value="Chromosome 5"/>
</dbReference>
<keyword evidence="1" id="KW-0694">RNA-binding</keyword>
<dbReference type="SUPFAM" id="SSF55315">
    <property type="entry name" value="L30e-like"/>
    <property type="match status" value="1"/>
</dbReference>
<keyword evidence="1" id="KW-0687">Ribonucleoprotein</keyword>
<accession>A0A6A6NJW8</accession>
<evidence type="ECO:0000313" key="3">
    <source>
        <dbReference type="EMBL" id="KAF2325494.1"/>
    </source>
</evidence>
<organism evidence="3 4">
    <name type="scientific">Hevea brasiliensis</name>
    <name type="common">Para rubber tree</name>
    <name type="synonym">Siphonia brasiliensis</name>
    <dbReference type="NCBI Taxonomy" id="3981"/>
    <lineage>
        <taxon>Eukaryota</taxon>
        <taxon>Viridiplantae</taxon>
        <taxon>Streptophyta</taxon>
        <taxon>Embryophyta</taxon>
        <taxon>Tracheophyta</taxon>
        <taxon>Spermatophyta</taxon>
        <taxon>Magnoliopsida</taxon>
        <taxon>eudicotyledons</taxon>
        <taxon>Gunneridae</taxon>
        <taxon>Pentapetalae</taxon>
        <taxon>rosids</taxon>
        <taxon>fabids</taxon>
        <taxon>Malpighiales</taxon>
        <taxon>Euphorbiaceae</taxon>
        <taxon>Crotonoideae</taxon>
        <taxon>Micrandreae</taxon>
        <taxon>Hevea</taxon>
    </lineage>
</organism>
<evidence type="ECO:0000256" key="2">
    <source>
        <dbReference type="SAM" id="MobiDB-lite"/>
    </source>
</evidence>
<keyword evidence="1" id="KW-0539">Nucleus</keyword>
<comment type="function">
    <text evidence="1">Common component of the spliceosome and rRNA processing machinery.</text>
</comment>
<proteinExistence type="inferred from homology"/>
<dbReference type="PRINTS" id="PR00883">
    <property type="entry name" value="NUCLEARHMG"/>
</dbReference>
<dbReference type="GO" id="GO:0031429">
    <property type="term" value="C:box H/ACA snoRNP complex"/>
    <property type="evidence" value="ECO:0007669"/>
    <property type="project" value="UniProtKB-UniRule"/>
</dbReference>